<protein>
    <submittedName>
        <fullName evidence="2">Major facilitator superfamily (MFS) profile domain-containing protein</fullName>
    </submittedName>
</protein>
<evidence type="ECO:0000313" key="2">
    <source>
        <dbReference type="WBParaSite" id="JU765_v2.g17215.t1"/>
    </source>
</evidence>
<organism evidence="1 2">
    <name type="scientific">Panagrolaimus sp. JU765</name>
    <dbReference type="NCBI Taxonomy" id="591449"/>
    <lineage>
        <taxon>Eukaryota</taxon>
        <taxon>Metazoa</taxon>
        <taxon>Ecdysozoa</taxon>
        <taxon>Nematoda</taxon>
        <taxon>Chromadorea</taxon>
        <taxon>Rhabditida</taxon>
        <taxon>Tylenchina</taxon>
        <taxon>Panagrolaimomorpha</taxon>
        <taxon>Panagrolaimoidea</taxon>
        <taxon>Panagrolaimidae</taxon>
        <taxon>Panagrolaimus</taxon>
    </lineage>
</organism>
<proteinExistence type="predicted"/>
<name>A0AC34QKB2_9BILA</name>
<dbReference type="Proteomes" id="UP000887576">
    <property type="component" value="Unplaced"/>
</dbReference>
<dbReference type="WBParaSite" id="JU765_v2.g17215.t1">
    <property type="protein sequence ID" value="JU765_v2.g17215.t1"/>
    <property type="gene ID" value="JU765_v2.g17215"/>
</dbReference>
<sequence>MANSLALNFTVICMVKDPVGYEETFVEELEALNELNITNPEPLYSLNEKSWLFSAIAIGNILGIIPLTQLINRFGVRKTFMLYGLTSGIGTLILPFCVSLGFVPVFMVRCMQGFGLAISMASLGAIVSAWSSLHTAGMYISILSMHIQFGAIIVMPMSGALCETELGWPAIYYILGILTIFSFALFYGFYTDMPLEHRFVGQKEISIISDGKISKNGEKIPIPYLKIVIDLPVIGIIVSCLGGSFALQIILQYGPTYLNKVLGFDLTKTGFAAALPYVFAGIVKLIAGPFSDMLTCISERGRIIFFNTLSQLPIVVCFIMMASLPSELGWLIQISYSMVNSFSGLNAVGVAKCVQLLAQHHAHFIMIIMSLVNSIVILVLPIIVSFVAPDNTPSQWATLFYILAVIVFVTMMFFNFVCQVEPREWARTDSDHGSIIPDSMHPTQVTVQREPSNTVCKVISGHMHNLKIHPLDESEITAQKKTNKRFSIKKTSMMTTLPSLNENRLGEVHQWVASIPLSKPVRNIPRDFSDGEIIAHYLPRYIALNNFTHVNSIALRRYNWETLQKMVFNYLNIYLNVEQIRDLVDGKPGVMESFLYILKDKIDVAIVERRFRPSKRRSSSTTRGSTLSLNQSDSEYENGAQSTTKIASTPKSQIHKNEQGTAQEIQKMQAQIQYLERIIDQKDEHIAALTKKLELINSQNGNRNKQEKSAREQEEHNQILLNQIRYLENVVQQKEEHNLTLSKQVEKLMEIVYGDTINCGRASANSPMDSSELTSPIISMAAQSYGSELFNEFLMATENMTQTERQRVFPDYFEKCNVLGWEFAQNVTEMIRLYGKYDDAVTLARIGLPPFVAKFLTLNETIMESGLEQLCAKSEVQFQCQFGFGESRAQILQRIQNLKKFDGNMYLLLEKDCKKETRKQVNYPCLGHNVSSWASSCTTKIDEYNSTRTTLNEQIYNIHINAAAHATRAAKNANPEDSKNFIPTKIIIENILRKALKQITEIESQKCRSLDAMLKCLLPTAKANCGSVAADALKTAISVGYLRRERSLALTLSFDQLDMDPDPLCQAIENNS</sequence>
<accession>A0AC34QKB2</accession>
<reference evidence="2" key="1">
    <citation type="submission" date="2022-11" db="UniProtKB">
        <authorList>
            <consortium name="WormBaseParasite"/>
        </authorList>
    </citation>
    <scope>IDENTIFICATION</scope>
</reference>
<evidence type="ECO:0000313" key="1">
    <source>
        <dbReference type="Proteomes" id="UP000887576"/>
    </source>
</evidence>